<feature type="signal peptide" evidence="1">
    <location>
        <begin position="1"/>
        <end position="18"/>
    </location>
</feature>
<reference evidence="2" key="1">
    <citation type="submission" date="2019-11" db="EMBL/GenBank/DDBJ databases">
        <title>Bipolaris sorokiniana Genome sequencing.</title>
        <authorList>
            <person name="Wang H."/>
        </authorList>
    </citation>
    <scope>NUCLEOTIDE SEQUENCE</scope>
</reference>
<name>A0A8H6DS71_COCSA</name>
<evidence type="ECO:0000313" key="2">
    <source>
        <dbReference type="EMBL" id="KAF5846134.1"/>
    </source>
</evidence>
<keyword evidence="1" id="KW-0732">Signal</keyword>
<organism evidence="2 3">
    <name type="scientific">Cochliobolus sativus</name>
    <name type="common">Common root rot and spot blotch fungus</name>
    <name type="synonym">Bipolaris sorokiniana</name>
    <dbReference type="NCBI Taxonomy" id="45130"/>
    <lineage>
        <taxon>Eukaryota</taxon>
        <taxon>Fungi</taxon>
        <taxon>Dikarya</taxon>
        <taxon>Ascomycota</taxon>
        <taxon>Pezizomycotina</taxon>
        <taxon>Dothideomycetes</taxon>
        <taxon>Pleosporomycetidae</taxon>
        <taxon>Pleosporales</taxon>
        <taxon>Pleosporineae</taxon>
        <taxon>Pleosporaceae</taxon>
        <taxon>Bipolaris</taxon>
    </lineage>
</organism>
<gene>
    <name evidence="2" type="ORF">GGP41_008642</name>
</gene>
<dbReference type="AlphaFoldDB" id="A0A8H6DS71"/>
<sequence>MRYQHWCFTSALLGNVFAQSTMLIDLQHNRVEQADCPRRLHFCSKTAWSECAAPIISSDRCVAADRLNNVASIAIDLGLCCQFFSDDTCNTIYKDGEGEGQWYPGLKEVSGTFKEQVGSYMCRNGTTTSICPGEGAGNLVVSKNAATPTTLATSSKIF</sequence>
<evidence type="ECO:0008006" key="4">
    <source>
        <dbReference type="Google" id="ProtNLM"/>
    </source>
</evidence>
<proteinExistence type="predicted"/>
<dbReference type="Proteomes" id="UP000624244">
    <property type="component" value="Unassembled WGS sequence"/>
</dbReference>
<evidence type="ECO:0000256" key="1">
    <source>
        <dbReference type="SAM" id="SignalP"/>
    </source>
</evidence>
<dbReference type="EMBL" id="WNKQ01000017">
    <property type="protein sequence ID" value="KAF5846134.1"/>
    <property type="molecule type" value="Genomic_DNA"/>
</dbReference>
<feature type="chain" id="PRO_5034401345" description="Extracellular membrane protein CFEM domain-containing protein" evidence="1">
    <location>
        <begin position="19"/>
        <end position="158"/>
    </location>
</feature>
<accession>A0A8H6DS71</accession>
<protein>
    <recommendedName>
        <fullName evidence="4">Extracellular membrane protein CFEM domain-containing protein</fullName>
    </recommendedName>
</protein>
<evidence type="ECO:0000313" key="3">
    <source>
        <dbReference type="Proteomes" id="UP000624244"/>
    </source>
</evidence>
<comment type="caution">
    <text evidence="2">The sequence shown here is derived from an EMBL/GenBank/DDBJ whole genome shotgun (WGS) entry which is preliminary data.</text>
</comment>